<dbReference type="KEGG" id="cdep:91088908"/>
<feature type="region of interest" description="Disordered" evidence="4">
    <location>
        <begin position="1"/>
        <end position="50"/>
    </location>
</feature>
<dbReference type="GO" id="GO:0034515">
    <property type="term" value="C:proteasome storage granule"/>
    <property type="evidence" value="ECO:0007669"/>
    <property type="project" value="TreeGrafter"/>
</dbReference>
<dbReference type="GO" id="GO:0030234">
    <property type="term" value="F:enzyme regulator activity"/>
    <property type="evidence" value="ECO:0007669"/>
    <property type="project" value="UniProtKB-UniRule"/>
</dbReference>
<evidence type="ECO:0000313" key="5">
    <source>
        <dbReference type="EMBL" id="WVN89474.1"/>
    </source>
</evidence>
<accession>A0A1E3ILR8</accession>
<dbReference type="PIRSF" id="PIRSF015965">
    <property type="entry name" value="26S_Psome_Rpn1"/>
    <property type="match status" value="1"/>
</dbReference>
<dbReference type="InterPro" id="IPR040892">
    <property type="entry name" value="RPN1_N"/>
</dbReference>
<dbReference type="VEuPathDB" id="FungiDB:L203_02094"/>
<gene>
    <name evidence="5" type="ORF">L203_104698</name>
</gene>
<organism evidence="5 6">
    <name type="scientific">Cryptococcus depauperatus CBS 7841</name>
    <dbReference type="NCBI Taxonomy" id="1295531"/>
    <lineage>
        <taxon>Eukaryota</taxon>
        <taxon>Fungi</taxon>
        <taxon>Dikarya</taxon>
        <taxon>Basidiomycota</taxon>
        <taxon>Agaricomycotina</taxon>
        <taxon>Tremellomycetes</taxon>
        <taxon>Tremellales</taxon>
        <taxon>Cryptococcaceae</taxon>
        <taxon>Cryptococcus</taxon>
    </lineage>
</organism>
<keyword evidence="6" id="KW-1185">Reference proteome</keyword>
<dbReference type="InterPro" id="IPR016643">
    <property type="entry name" value="26S_Psome_Rpn1"/>
</dbReference>
<name>A0A1E3ILR8_9TREE</name>
<feature type="compositionally biased region" description="Basic and acidic residues" evidence="4">
    <location>
        <begin position="16"/>
        <end position="43"/>
    </location>
</feature>
<protein>
    <recommendedName>
        <fullName evidence="3">26S proteasome regulatory subunit RPN1</fullName>
    </recommendedName>
</protein>
<dbReference type="InterPro" id="IPR011989">
    <property type="entry name" value="ARM-like"/>
</dbReference>
<dbReference type="AlphaFoldDB" id="A0A1E3ILR8"/>
<reference evidence="5" key="1">
    <citation type="submission" date="2016-06" db="EMBL/GenBank/DDBJ databases">
        <authorList>
            <person name="Cuomo C."/>
            <person name="Litvintseva A."/>
            <person name="Heitman J."/>
            <person name="Chen Y."/>
            <person name="Sun S."/>
            <person name="Springer D."/>
            <person name="Dromer F."/>
            <person name="Young S."/>
            <person name="Zeng Q."/>
            <person name="Chapman S."/>
            <person name="Gujja S."/>
            <person name="Saif S."/>
            <person name="Birren B."/>
        </authorList>
    </citation>
    <scope>NUCLEOTIDE SEQUENCE</scope>
    <source>
        <strain evidence="5">CBS 7841</strain>
    </source>
</reference>
<dbReference type="Pfam" id="PF17781">
    <property type="entry name" value="RPN1_RPN2_N"/>
    <property type="match status" value="1"/>
</dbReference>
<reference evidence="5" key="2">
    <citation type="journal article" date="2022" name="Elife">
        <title>Obligate sexual reproduction of a homothallic fungus closely related to the Cryptococcus pathogenic species complex.</title>
        <authorList>
            <person name="Passer A.R."/>
            <person name="Clancey S.A."/>
            <person name="Shea T."/>
            <person name="David-Palma M."/>
            <person name="Averette A.F."/>
            <person name="Boekhout T."/>
            <person name="Porcel B.M."/>
            <person name="Nowrousian M."/>
            <person name="Cuomo C.A."/>
            <person name="Sun S."/>
            <person name="Heitman J."/>
            <person name="Coelho M.A."/>
        </authorList>
    </citation>
    <scope>NUCLEOTIDE SEQUENCE</scope>
    <source>
        <strain evidence="5">CBS 7841</strain>
    </source>
</reference>
<evidence type="ECO:0000313" key="6">
    <source>
        <dbReference type="Proteomes" id="UP000094043"/>
    </source>
</evidence>
<dbReference type="PANTHER" id="PTHR10943:SF1">
    <property type="entry name" value="26S PROTEASOME NON-ATPASE REGULATORY SUBUNIT 2"/>
    <property type="match status" value="1"/>
</dbReference>
<dbReference type="PANTHER" id="PTHR10943">
    <property type="entry name" value="26S PROTEASOME NON-ATPASE REGULATORY SUBUNIT"/>
    <property type="match status" value="1"/>
</dbReference>
<dbReference type="SUPFAM" id="SSF48371">
    <property type="entry name" value="ARM repeat"/>
    <property type="match status" value="1"/>
</dbReference>
<evidence type="ECO:0000256" key="3">
    <source>
        <dbReference type="PIRNR" id="PIRNR015965"/>
    </source>
</evidence>
<dbReference type="Proteomes" id="UP000094043">
    <property type="component" value="Chromosome 5"/>
</dbReference>
<comment type="function">
    <text evidence="3">Acts as a regulatory subunit of the 26 proteasome which is involved in the ATP-dependent degradation of ubiquitinated proteins.</text>
</comment>
<feature type="compositionally biased region" description="Basic and acidic residues" evidence="4">
    <location>
        <begin position="726"/>
        <end position="742"/>
    </location>
</feature>
<sequence length="1007" mass="110886">MPESERPTFDVAVPAKDPEQKNVDKPKQPGDKGKARDDGKDESNDMSEEDLQLKVELEMLVQRLREHDTGLYKPALESLRTIIRTSTSSMTSVPKPLKFLRPFYEEMGRIREGWNDNLQEQKSLLASILSVLAMTYSDTGRRETLYFRIISGSTEAPGLWGHEYVRHLAAELGEEYSNTYATLGEDSDIAETNSKYTTEQLKALAIELVEFFLKHNAEADAVDILLEVENISAITEHVDDKTFERVCRYMVNCVPLLVAPDDNAFLETASVIYAKFDRYPEALTLAVRLNSPELIRRYYEAPRNPVMRKQLSYFLARAQIPLHWIHRAEDETDVDETIPQQPEDVLECLGNVKLSSHFRNFGKAVGVEDPKSVDDIYKTHLEPSTRKTSIADSARQNLASTFVNAFVNAGFGNDKLIVNAPEGQSWIYRNKDHGMMSATASAGLSLLWDSENGINHIDKYSYLVEEHIKAGAFLATGIVHCGIRSETDIVFAMLEEHVDSKSVPLKVSAINGLAIAYAGSQRQDIADKLLPYVQDESTSMEVAAMAILALGFVFVGSSNGDIASEILQTLMEREEAQLASEWTVFACLGLGLLYLSAQEECEPTLATLSAIEHPVAQTATTIVDMCAHTGTGNVLKIQEMLYTCSEHAVEKKDKKEGFPVAGDGSTENPIASTDVPGTVPVLSPPAPPAPAGAPTDPEGDIPMAEAPTEAGTSNSDAQQKEVGVSDIEKKESEKEEKSSEQLKHQSFATIGIALVAMGEEVGAEMALRQFQHLMTYGDPVIRKSVPLALGLISASNPQLSILDTLSKYSHDSDLDVAINSILSMGLVGAGTNNARLAQMLRGLAVYYAREADCLFMVRIAQGLVHMGKGTIGINPYYNDRQVMSKTAVAGLLSVIVSFTNARKFVLSTSHWMLYWIVTAMYPQFLITLNEELEEIPVTVRVGQAVNTVAQAGTRHGISGFQTHQSPVRIGTMERAELGTNEFFPYQSVLEGLVILKKNEQYDAEDLH</sequence>
<proteinExistence type="inferred from homology"/>
<keyword evidence="2 3" id="KW-0647">Proteasome</keyword>
<evidence type="ECO:0000256" key="1">
    <source>
        <dbReference type="ARBA" id="ARBA00022737"/>
    </source>
</evidence>
<dbReference type="RefSeq" id="XP_066070174.1">
    <property type="nucleotide sequence ID" value="XM_066214077.1"/>
</dbReference>
<evidence type="ECO:0000256" key="4">
    <source>
        <dbReference type="SAM" id="MobiDB-lite"/>
    </source>
</evidence>
<dbReference type="GO" id="GO:0005634">
    <property type="term" value="C:nucleus"/>
    <property type="evidence" value="ECO:0007669"/>
    <property type="project" value="TreeGrafter"/>
</dbReference>
<dbReference type="InterPro" id="IPR016024">
    <property type="entry name" value="ARM-type_fold"/>
</dbReference>
<dbReference type="GO" id="GO:0043161">
    <property type="term" value="P:proteasome-mediated ubiquitin-dependent protein catabolic process"/>
    <property type="evidence" value="ECO:0007669"/>
    <property type="project" value="TreeGrafter"/>
</dbReference>
<dbReference type="GO" id="GO:0008540">
    <property type="term" value="C:proteasome regulatory particle, base subcomplex"/>
    <property type="evidence" value="ECO:0007669"/>
    <property type="project" value="UniProtKB-UniRule"/>
</dbReference>
<keyword evidence="1" id="KW-0677">Repeat</keyword>
<dbReference type="InterPro" id="IPR041433">
    <property type="entry name" value="RPN1_C"/>
</dbReference>
<comment type="similarity">
    <text evidence="3">Belongs to the proteasome subunit S2 family.</text>
</comment>
<dbReference type="GeneID" id="91088908"/>
<dbReference type="Gene3D" id="1.25.10.10">
    <property type="entry name" value="Leucine-rich Repeat Variant"/>
    <property type="match status" value="2"/>
</dbReference>
<dbReference type="GO" id="GO:0042176">
    <property type="term" value="P:regulation of protein catabolic process"/>
    <property type="evidence" value="ECO:0007669"/>
    <property type="project" value="InterPro"/>
</dbReference>
<dbReference type="OrthoDB" id="10252509at2759"/>
<dbReference type="EMBL" id="CP143788">
    <property type="protein sequence ID" value="WVN89474.1"/>
    <property type="molecule type" value="Genomic_DNA"/>
</dbReference>
<feature type="region of interest" description="Disordered" evidence="4">
    <location>
        <begin position="655"/>
        <end position="742"/>
    </location>
</feature>
<reference evidence="5" key="3">
    <citation type="submission" date="2024-01" db="EMBL/GenBank/DDBJ databases">
        <authorList>
            <person name="Coelho M.A."/>
            <person name="David-Palma M."/>
            <person name="Shea T."/>
            <person name="Sun S."/>
            <person name="Cuomo C.A."/>
            <person name="Heitman J."/>
        </authorList>
    </citation>
    <scope>NUCLEOTIDE SEQUENCE</scope>
    <source>
        <strain evidence="5">CBS 7841</strain>
    </source>
</reference>
<evidence type="ECO:0000256" key="2">
    <source>
        <dbReference type="ARBA" id="ARBA00022942"/>
    </source>
</evidence>
<feature type="compositionally biased region" description="Pro residues" evidence="4">
    <location>
        <begin position="682"/>
        <end position="691"/>
    </location>
</feature>
<dbReference type="Pfam" id="PF18051">
    <property type="entry name" value="RPN1_C"/>
    <property type="match status" value="1"/>
</dbReference>